<protein>
    <submittedName>
        <fullName evidence="1">Uncharacterized protein</fullName>
    </submittedName>
</protein>
<comment type="caution">
    <text evidence="1">The sequence shown here is derived from an EMBL/GenBank/DDBJ whole genome shotgun (WGS) entry which is preliminary data.</text>
</comment>
<sequence length="133" mass="14590">MASILEYEEVGNGGGYSAHNLVKSEYRSDDARNFTQVSGPAGTVHQGTVHLDTIHPALIDTVHLTSIDTVHLLSIDTVHLTSIDTVQPNTVYCDTVHPGTVHPDTVHPVKTTPLAGRQRRSKFSYLKSTRMRC</sequence>
<organism evidence="1">
    <name type="scientific">Brassica cretica</name>
    <name type="common">Mustard</name>
    <dbReference type="NCBI Taxonomy" id="69181"/>
    <lineage>
        <taxon>Eukaryota</taxon>
        <taxon>Viridiplantae</taxon>
        <taxon>Streptophyta</taxon>
        <taxon>Embryophyta</taxon>
        <taxon>Tracheophyta</taxon>
        <taxon>Spermatophyta</taxon>
        <taxon>Magnoliopsida</taxon>
        <taxon>eudicotyledons</taxon>
        <taxon>Gunneridae</taxon>
        <taxon>Pentapetalae</taxon>
        <taxon>rosids</taxon>
        <taxon>malvids</taxon>
        <taxon>Brassicales</taxon>
        <taxon>Brassicaceae</taxon>
        <taxon>Brassiceae</taxon>
        <taxon>Brassica</taxon>
    </lineage>
</organism>
<name>A0A8S9HXW3_BRACR</name>
<dbReference type="AlphaFoldDB" id="A0A8S9HXW3"/>
<reference evidence="1" key="1">
    <citation type="submission" date="2019-12" db="EMBL/GenBank/DDBJ databases">
        <title>Genome sequencing and annotation of Brassica cretica.</title>
        <authorList>
            <person name="Studholme D.J."/>
            <person name="Sarris P.F."/>
        </authorList>
    </citation>
    <scope>NUCLEOTIDE SEQUENCE</scope>
    <source>
        <strain evidence="1">PFS-102/07</strain>
        <tissue evidence="1">Leaf</tissue>
    </source>
</reference>
<proteinExistence type="predicted"/>
<evidence type="ECO:0000313" key="1">
    <source>
        <dbReference type="EMBL" id="KAF2562017.1"/>
    </source>
</evidence>
<accession>A0A8S9HXW3</accession>
<dbReference type="EMBL" id="QGKY02001250">
    <property type="protein sequence ID" value="KAF2562017.1"/>
    <property type="molecule type" value="Genomic_DNA"/>
</dbReference>
<gene>
    <name evidence="1" type="ORF">F2Q70_00017049</name>
</gene>